<dbReference type="InterPro" id="IPR054722">
    <property type="entry name" value="PolX-like_BBD"/>
</dbReference>
<dbReference type="InterPro" id="IPR025724">
    <property type="entry name" value="GAG-pre-integrase_dom"/>
</dbReference>
<dbReference type="AlphaFoldDB" id="A0A8J6D620"/>
<dbReference type="Pfam" id="PF07727">
    <property type="entry name" value="RVT_2"/>
    <property type="match status" value="1"/>
</dbReference>
<feature type="domain" description="Retrovirus-related Pol polyprotein from transposon TNT 1-94-like beta-barrel" evidence="4">
    <location>
        <begin position="162"/>
        <end position="203"/>
    </location>
</feature>
<dbReference type="PANTHER" id="PTHR11439">
    <property type="entry name" value="GAG-POL-RELATED RETROTRANSPOSON"/>
    <property type="match status" value="1"/>
</dbReference>
<reference evidence="5 6" key="1">
    <citation type="journal article" date="2021" name="bioRxiv">
        <title>The Gossypium anomalum genome as a resource for cotton improvement and evolutionary analysis of hybrid incompatibility.</title>
        <authorList>
            <person name="Grover C.E."/>
            <person name="Yuan D."/>
            <person name="Arick M.A."/>
            <person name="Miller E.R."/>
            <person name="Hu G."/>
            <person name="Peterson D.G."/>
            <person name="Wendel J.F."/>
            <person name="Udall J.A."/>
        </authorList>
    </citation>
    <scope>NUCLEOTIDE SEQUENCE [LARGE SCALE GENOMIC DNA]</scope>
    <source>
        <strain evidence="5">JFW-Udall</strain>
        <tissue evidence="5">Leaf</tissue>
    </source>
</reference>
<feature type="domain" description="Reverse transcriptase Ty1/copia-type" evidence="2">
    <location>
        <begin position="350"/>
        <end position="449"/>
    </location>
</feature>
<feature type="domain" description="GAG-pre-integrase" evidence="3">
    <location>
        <begin position="230"/>
        <end position="299"/>
    </location>
</feature>
<evidence type="ECO:0000256" key="1">
    <source>
        <dbReference type="ARBA" id="ARBA00022750"/>
    </source>
</evidence>
<dbReference type="EMBL" id="JAHUZN010000005">
    <property type="protein sequence ID" value="KAG8492533.1"/>
    <property type="molecule type" value="Genomic_DNA"/>
</dbReference>
<dbReference type="Pfam" id="PF22936">
    <property type="entry name" value="Pol_BBD"/>
    <property type="match status" value="1"/>
</dbReference>
<proteinExistence type="predicted"/>
<gene>
    <name evidence="5" type="ORF">CXB51_009766</name>
</gene>
<evidence type="ECO:0000259" key="4">
    <source>
        <dbReference type="Pfam" id="PF22936"/>
    </source>
</evidence>
<evidence type="ECO:0000259" key="2">
    <source>
        <dbReference type="Pfam" id="PF07727"/>
    </source>
</evidence>
<accession>A0A8J6D620</accession>
<dbReference type="Pfam" id="PF13976">
    <property type="entry name" value="gag_pre-integrs"/>
    <property type="match status" value="1"/>
</dbReference>
<evidence type="ECO:0008006" key="7">
    <source>
        <dbReference type="Google" id="ProtNLM"/>
    </source>
</evidence>
<evidence type="ECO:0000259" key="3">
    <source>
        <dbReference type="Pfam" id="PF13976"/>
    </source>
</evidence>
<dbReference type="InterPro" id="IPR013103">
    <property type="entry name" value="RVT_2"/>
</dbReference>
<sequence>MSPWEDQGDGTGSGGGSAMAASGRELFRLFVSIMVMATLKYDILLLDRNTWFTLWQIKIQTFLAQMDLEDSLLGVDKMPSTLTEEEKKCKDLKALTQLHLHLSNEILQGVMKEKVGSALREKLQQVYISKTRTSKLHIKKRLYAHHLEEVAFANNFKVSKEWILDSGCTFHMSPNRDWFTTYETVSEGVVLMRNNASCKIAGHKYTAESGVLKISKASFIVMKGQRKIAKLYVLQGFTITGDAIVTSSSLSDDNVTRLWHMRLGHMSENSIVELTKRRLLDGQGISKLKFCEHYIFRKQKRSLSIAIEKKTPQKVWSGNPTDHSDLRIFGCPLYAHVDNGKLEPRSIKCGEFEEHIYMQQPEGFTVSEKDDYVCLLKKSIYGLKQSSRQWYKRFNSFMTTHDFKRSSFDSCVYFKKNSDGSFVYLLFYVDDMLIATKDKLEIRKFRRTRDDAIEYVDFDFPGDLDKRRSHIGYVFTIGGCTISWKATLQTTVALFTTEAEYMAITEACKKAIWLKRLFGELSKDLQINTMFCNSQSVIFLAKD</sequence>
<name>A0A8J6D620_9ROSI</name>
<keyword evidence="6" id="KW-1185">Reference proteome</keyword>
<keyword evidence="1" id="KW-0645">Protease</keyword>
<organism evidence="5 6">
    <name type="scientific">Gossypium anomalum</name>
    <dbReference type="NCBI Taxonomy" id="47600"/>
    <lineage>
        <taxon>Eukaryota</taxon>
        <taxon>Viridiplantae</taxon>
        <taxon>Streptophyta</taxon>
        <taxon>Embryophyta</taxon>
        <taxon>Tracheophyta</taxon>
        <taxon>Spermatophyta</taxon>
        <taxon>Magnoliopsida</taxon>
        <taxon>eudicotyledons</taxon>
        <taxon>Gunneridae</taxon>
        <taxon>Pentapetalae</taxon>
        <taxon>rosids</taxon>
        <taxon>malvids</taxon>
        <taxon>Malvales</taxon>
        <taxon>Malvaceae</taxon>
        <taxon>Malvoideae</taxon>
        <taxon>Gossypium</taxon>
    </lineage>
</organism>
<evidence type="ECO:0000313" key="6">
    <source>
        <dbReference type="Proteomes" id="UP000701853"/>
    </source>
</evidence>
<evidence type="ECO:0000313" key="5">
    <source>
        <dbReference type="EMBL" id="KAG8492533.1"/>
    </source>
</evidence>
<dbReference type="GO" id="GO:0004190">
    <property type="term" value="F:aspartic-type endopeptidase activity"/>
    <property type="evidence" value="ECO:0007669"/>
    <property type="project" value="UniProtKB-KW"/>
</dbReference>
<protein>
    <recommendedName>
        <fullName evidence="7">Retrovirus-related Pol polyprotein from transposon TNT 1-94</fullName>
    </recommendedName>
</protein>
<dbReference type="PANTHER" id="PTHR11439:SF467">
    <property type="entry name" value="INTEGRASE CATALYTIC DOMAIN-CONTAINING PROTEIN"/>
    <property type="match status" value="1"/>
</dbReference>
<dbReference type="CDD" id="cd09272">
    <property type="entry name" value="RNase_HI_RT_Ty1"/>
    <property type="match status" value="1"/>
</dbReference>
<keyword evidence="1" id="KW-0378">Hydrolase</keyword>
<dbReference type="Proteomes" id="UP000701853">
    <property type="component" value="Chromosome 5"/>
</dbReference>
<dbReference type="InterPro" id="IPR043502">
    <property type="entry name" value="DNA/RNA_pol_sf"/>
</dbReference>
<comment type="caution">
    <text evidence="5">The sequence shown here is derived from an EMBL/GenBank/DDBJ whole genome shotgun (WGS) entry which is preliminary data.</text>
</comment>
<dbReference type="OrthoDB" id="1692315at2759"/>
<keyword evidence="1" id="KW-0064">Aspartyl protease</keyword>
<dbReference type="SUPFAM" id="SSF56672">
    <property type="entry name" value="DNA/RNA polymerases"/>
    <property type="match status" value="1"/>
</dbReference>